<evidence type="ECO:0000313" key="3">
    <source>
        <dbReference type="Proteomes" id="UP000669179"/>
    </source>
</evidence>
<dbReference type="SUPFAM" id="SSF53474">
    <property type="entry name" value="alpha/beta-Hydrolases"/>
    <property type="match status" value="1"/>
</dbReference>
<evidence type="ECO:0000313" key="2">
    <source>
        <dbReference type="EMBL" id="MBO2448559.1"/>
    </source>
</evidence>
<dbReference type="EMBL" id="JAGEOJ010000006">
    <property type="protein sequence ID" value="MBO2448559.1"/>
    <property type="molecule type" value="Genomic_DNA"/>
</dbReference>
<accession>A0A939PF39</accession>
<dbReference type="PANTHER" id="PTHR43194">
    <property type="entry name" value="HYDROLASE ALPHA/BETA FOLD FAMILY"/>
    <property type="match status" value="1"/>
</dbReference>
<protein>
    <submittedName>
        <fullName evidence="2">Alpha/beta hydrolase</fullName>
    </submittedName>
</protein>
<proteinExistence type="predicted"/>
<dbReference type="AlphaFoldDB" id="A0A939PF39"/>
<sequence length="266" mass="29088">METNYLSTRDHVRLAYVDSGGSGEPILALHGAFGRGRAWMTLAGHLGPDWRVIGLDQRGHGLSDEPGDYGREAYLADTADAIEVLGIGPAILVGHSLGAINAFQLATRRPDLVRAFVAVDFPAEAGDYTNRWLDDFPERFPTLRALRAAIGEHIAGFGSLDHFQENAFEDERGWGFHWRPDTIHALKKGVIGDWWEDWTGSDQPALLVRGGASPVVPLDHAKEMAERRPGTELVTIDGAGHDLYLTHDREFGDAVSGFLSRIAVSV</sequence>
<keyword evidence="3" id="KW-1185">Reference proteome</keyword>
<feature type="domain" description="AB hydrolase-1" evidence="1">
    <location>
        <begin position="25"/>
        <end position="248"/>
    </location>
</feature>
<dbReference type="InterPro" id="IPR000073">
    <property type="entry name" value="AB_hydrolase_1"/>
</dbReference>
<dbReference type="InterPro" id="IPR029058">
    <property type="entry name" value="AB_hydrolase_fold"/>
</dbReference>
<name>A0A939PF39_9ACTN</name>
<dbReference type="PRINTS" id="PR00111">
    <property type="entry name" value="ABHYDROLASE"/>
</dbReference>
<reference evidence="2" key="1">
    <citation type="submission" date="2021-03" db="EMBL/GenBank/DDBJ databases">
        <authorList>
            <person name="Kanchanasin P."/>
            <person name="Saeng-In P."/>
            <person name="Phongsopitanun W."/>
            <person name="Yuki M."/>
            <person name="Kudo T."/>
            <person name="Ohkuma M."/>
            <person name="Tanasupawat S."/>
        </authorList>
    </citation>
    <scope>NUCLEOTIDE SEQUENCE</scope>
    <source>
        <strain evidence="2">GKU 128</strain>
    </source>
</reference>
<dbReference type="InterPro" id="IPR050228">
    <property type="entry name" value="Carboxylesterase_BioH"/>
</dbReference>
<organism evidence="2 3">
    <name type="scientific">Actinomadura barringtoniae</name>
    <dbReference type="NCBI Taxonomy" id="1427535"/>
    <lineage>
        <taxon>Bacteria</taxon>
        <taxon>Bacillati</taxon>
        <taxon>Actinomycetota</taxon>
        <taxon>Actinomycetes</taxon>
        <taxon>Streptosporangiales</taxon>
        <taxon>Thermomonosporaceae</taxon>
        <taxon>Actinomadura</taxon>
    </lineage>
</organism>
<dbReference type="RefSeq" id="WP_208256229.1">
    <property type="nucleotide sequence ID" value="NZ_JAGEOJ010000006.1"/>
</dbReference>
<dbReference type="Proteomes" id="UP000669179">
    <property type="component" value="Unassembled WGS sequence"/>
</dbReference>
<keyword evidence="2" id="KW-0378">Hydrolase</keyword>
<evidence type="ECO:0000259" key="1">
    <source>
        <dbReference type="Pfam" id="PF00561"/>
    </source>
</evidence>
<dbReference type="Gene3D" id="3.40.50.1820">
    <property type="entry name" value="alpha/beta hydrolase"/>
    <property type="match status" value="1"/>
</dbReference>
<dbReference type="PANTHER" id="PTHR43194:SF2">
    <property type="entry name" value="PEROXISOMAL MEMBRANE PROTEIN LPX1"/>
    <property type="match status" value="1"/>
</dbReference>
<dbReference type="GO" id="GO:0016787">
    <property type="term" value="F:hydrolase activity"/>
    <property type="evidence" value="ECO:0007669"/>
    <property type="project" value="UniProtKB-KW"/>
</dbReference>
<comment type="caution">
    <text evidence="2">The sequence shown here is derived from an EMBL/GenBank/DDBJ whole genome shotgun (WGS) entry which is preliminary data.</text>
</comment>
<dbReference type="Pfam" id="PF00561">
    <property type="entry name" value="Abhydrolase_1"/>
    <property type="match status" value="1"/>
</dbReference>
<gene>
    <name evidence="2" type="ORF">J4573_15760</name>
</gene>